<evidence type="ECO:0000256" key="1">
    <source>
        <dbReference type="SAM" id="MobiDB-lite"/>
    </source>
</evidence>
<dbReference type="EMBL" id="JAGFBR010000017">
    <property type="protein sequence ID" value="KAH0451926.1"/>
    <property type="molecule type" value="Genomic_DNA"/>
</dbReference>
<name>A0AAV7G6T6_DENCH</name>
<comment type="caution">
    <text evidence="2">The sequence shown here is derived from an EMBL/GenBank/DDBJ whole genome shotgun (WGS) entry which is preliminary data.</text>
</comment>
<evidence type="ECO:0000313" key="3">
    <source>
        <dbReference type="Proteomes" id="UP000775213"/>
    </source>
</evidence>
<sequence length="77" mass="8214">MPPSPAMALAVSTDIESLCNDITAFSLPTRLPDSTSLTNGGRTASETNRPSQFPDSAKKHTTVAAFSLIFDDVEERS</sequence>
<protein>
    <submittedName>
        <fullName evidence="2">Uncharacterized protein</fullName>
    </submittedName>
</protein>
<evidence type="ECO:0000313" key="2">
    <source>
        <dbReference type="EMBL" id="KAH0451926.1"/>
    </source>
</evidence>
<gene>
    <name evidence="2" type="ORF">IEQ34_019225</name>
</gene>
<proteinExistence type="predicted"/>
<dbReference type="Proteomes" id="UP000775213">
    <property type="component" value="Unassembled WGS sequence"/>
</dbReference>
<feature type="region of interest" description="Disordered" evidence="1">
    <location>
        <begin position="31"/>
        <end position="59"/>
    </location>
</feature>
<organism evidence="2 3">
    <name type="scientific">Dendrobium chrysotoxum</name>
    <name type="common">Orchid</name>
    <dbReference type="NCBI Taxonomy" id="161865"/>
    <lineage>
        <taxon>Eukaryota</taxon>
        <taxon>Viridiplantae</taxon>
        <taxon>Streptophyta</taxon>
        <taxon>Embryophyta</taxon>
        <taxon>Tracheophyta</taxon>
        <taxon>Spermatophyta</taxon>
        <taxon>Magnoliopsida</taxon>
        <taxon>Liliopsida</taxon>
        <taxon>Asparagales</taxon>
        <taxon>Orchidaceae</taxon>
        <taxon>Epidendroideae</taxon>
        <taxon>Malaxideae</taxon>
        <taxon>Dendrobiinae</taxon>
        <taxon>Dendrobium</taxon>
    </lineage>
</organism>
<reference evidence="2 3" key="1">
    <citation type="journal article" date="2021" name="Hortic Res">
        <title>Chromosome-scale assembly of the Dendrobium chrysotoxum genome enhances the understanding of orchid evolution.</title>
        <authorList>
            <person name="Zhang Y."/>
            <person name="Zhang G.Q."/>
            <person name="Zhang D."/>
            <person name="Liu X.D."/>
            <person name="Xu X.Y."/>
            <person name="Sun W.H."/>
            <person name="Yu X."/>
            <person name="Zhu X."/>
            <person name="Wang Z.W."/>
            <person name="Zhao X."/>
            <person name="Zhong W.Y."/>
            <person name="Chen H."/>
            <person name="Yin W.L."/>
            <person name="Huang T."/>
            <person name="Niu S.C."/>
            <person name="Liu Z.J."/>
        </authorList>
    </citation>
    <scope>NUCLEOTIDE SEQUENCE [LARGE SCALE GENOMIC DNA]</scope>
    <source>
        <strain evidence="2">Lindl</strain>
    </source>
</reference>
<keyword evidence="3" id="KW-1185">Reference proteome</keyword>
<accession>A0AAV7G6T6</accession>
<dbReference type="AlphaFoldDB" id="A0AAV7G6T6"/>
<feature type="compositionally biased region" description="Polar residues" evidence="1">
    <location>
        <begin position="32"/>
        <end position="54"/>
    </location>
</feature>